<dbReference type="CDD" id="cd00586">
    <property type="entry name" value="4HBT"/>
    <property type="match status" value="1"/>
</dbReference>
<evidence type="ECO:0000313" key="3">
    <source>
        <dbReference type="Proteomes" id="UP000182444"/>
    </source>
</evidence>
<sequence>MFKRVTTKSASSMASSMASSVATRPFLSIRHNSNTAWIQQLVDKTEGKGYDVANAGMKSHKVAWGDHDCFNHVNNCVYLKWFETARVNMFNDVMGNQEGEECKLFMTPKAVGPILRSGDLEWRYPVQFPDTVTVMHKVEPIDSPDRFILRGVVVSHNAKKVAARIKETIVTVDYRKGGVKAPIPDGVRKTLDKLAAKTTPRPARK</sequence>
<accession>A0A1D8NC83</accession>
<dbReference type="EMBL" id="CP017555">
    <property type="protein sequence ID" value="AOW03238.1"/>
    <property type="molecule type" value="Genomic_DNA"/>
</dbReference>
<dbReference type="GeneID" id="2909822"/>
<reference evidence="1 3" key="1">
    <citation type="journal article" date="2016" name="PLoS ONE">
        <title>Sequence Assembly of Yarrowia lipolytica Strain W29/CLIB89 Shows Transposable Element Diversity.</title>
        <authorList>
            <person name="Magnan C."/>
            <person name="Yu J."/>
            <person name="Chang I."/>
            <person name="Jahn E."/>
            <person name="Kanomata Y."/>
            <person name="Wu J."/>
            <person name="Zeller M."/>
            <person name="Oakes M."/>
            <person name="Baldi P."/>
            <person name="Sandmeyer S."/>
        </authorList>
    </citation>
    <scope>NUCLEOTIDE SEQUENCE [LARGE SCALE GENOMIC DNA]</scope>
    <source>
        <strain evidence="1">CLIB89</strain>
        <strain evidence="3">CLIB89(W29)</strain>
    </source>
</reference>
<dbReference type="SUPFAM" id="SSF54637">
    <property type="entry name" value="Thioesterase/thiol ester dehydrase-isomerase"/>
    <property type="match status" value="1"/>
</dbReference>
<dbReference type="FunFam" id="3.10.129.10:FF:000139">
    <property type="entry name" value="HotDog domain-containing protein"/>
    <property type="match status" value="1"/>
</dbReference>
<organism evidence="1 3">
    <name type="scientific">Yarrowia lipolytica</name>
    <name type="common">Candida lipolytica</name>
    <dbReference type="NCBI Taxonomy" id="4952"/>
    <lineage>
        <taxon>Eukaryota</taxon>
        <taxon>Fungi</taxon>
        <taxon>Dikarya</taxon>
        <taxon>Ascomycota</taxon>
        <taxon>Saccharomycotina</taxon>
        <taxon>Dipodascomycetes</taxon>
        <taxon>Dipodascales</taxon>
        <taxon>Dipodascales incertae sedis</taxon>
        <taxon>Yarrowia</taxon>
    </lineage>
</organism>
<dbReference type="PANTHER" id="PTHR31793:SF39">
    <property type="entry name" value="THIOESTERASE_THIOL ESTER DEHYDRASE-ISOMERASE"/>
    <property type="match status" value="1"/>
</dbReference>
<dbReference type="AlphaFoldDB" id="A0A1D8NC83"/>
<dbReference type="Proteomes" id="UP000256601">
    <property type="component" value="Unassembled WGS sequence"/>
</dbReference>
<dbReference type="eggNOG" id="ENOG502S78C">
    <property type="taxonomic scope" value="Eukaryota"/>
</dbReference>
<reference evidence="2 4" key="2">
    <citation type="submission" date="2018-07" db="EMBL/GenBank/DDBJ databases">
        <title>Draft Genome Assemblies for Five Robust Yarrowia lipolytica Strains Exhibiting High Lipid Production and Pentose Sugar Utilization and Sugar Alcohol Secretion from Undetoxified Lignocellulosic Biomass Hydrolysates.</title>
        <authorList>
            <consortium name="DOE Joint Genome Institute"/>
            <person name="Walker C."/>
            <person name="Ryu S."/>
            <person name="Na H."/>
            <person name="Zane M."/>
            <person name="LaButti K."/>
            <person name="Lipzen A."/>
            <person name="Haridas S."/>
            <person name="Barry K."/>
            <person name="Grigoriev I.V."/>
            <person name="Quarterman J."/>
            <person name="Slininger P."/>
            <person name="Dien B."/>
            <person name="Trinh C.T."/>
        </authorList>
    </citation>
    <scope>NUCLEOTIDE SEQUENCE [LARGE SCALE GENOMIC DNA]</scope>
    <source>
        <strain evidence="2 4">YB392</strain>
    </source>
</reference>
<gene>
    <name evidence="2" type="ORF">B0I71DRAFT_129672</name>
    <name evidence="1" type="ORF">YALI1_C30454g</name>
</gene>
<evidence type="ECO:0000313" key="1">
    <source>
        <dbReference type="EMBL" id="AOW03238.1"/>
    </source>
</evidence>
<dbReference type="Pfam" id="PF13279">
    <property type="entry name" value="4HBT_2"/>
    <property type="match status" value="1"/>
</dbReference>
<dbReference type="InterPro" id="IPR029069">
    <property type="entry name" value="HotDog_dom_sf"/>
</dbReference>
<evidence type="ECO:0000313" key="4">
    <source>
        <dbReference type="Proteomes" id="UP000256601"/>
    </source>
</evidence>
<protein>
    <submittedName>
        <fullName evidence="2">HotDog domain-containing protein</fullName>
    </submittedName>
</protein>
<evidence type="ECO:0000313" key="2">
    <source>
        <dbReference type="EMBL" id="RDW27106.1"/>
    </source>
</evidence>
<proteinExistence type="predicted"/>
<name>A0A1D8NC83_YARLL</name>
<dbReference type="VEuPathDB" id="FungiDB:YALI1_C30454g"/>
<dbReference type="PANTHER" id="PTHR31793">
    <property type="entry name" value="4-HYDROXYBENZOYL-COA THIOESTERASE FAMILY MEMBER"/>
    <property type="match status" value="1"/>
</dbReference>
<dbReference type="Gene3D" id="3.10.129.10">
    <property type="entry name" value="Hotdog Thioesterase"/>
    <property type="match status" value="1"/>
</dbReference>
<dbReference type="EMBL" id="KZ858968">
    <property type="protein sequence ID" value="RDW27106.1"/>
    <property type="molecule type" value="Genomic_DNA"/>
</dbReference>
<dbReference type="Proteomes" id="UP000182444">
    <property type="component" value="Chromosome 1C"/>
</dbReference>
<dbReference type="GO" id="GO:0047617">
    <property type="term" value="F:fatty acyl-CoA hydrolase activity"/>
    <property type="evidence" value="ECO:0007669"/>
    <property type="project" value="TreeGrafter"/>
</dbReference>
<dbReference type="VEuPathDB" id="FungiDB:YALI0_C22121g"/>
<dbReference type="KEGG" id="yli:2909822"/>
<dbReference type="InterPro" id="IPR050563">
    <property type="entry name" value="4-hydroxybenzoyl-CoA_TE"/>
</dbReference>